<evidence type="ECO:0000313" key="3">
    <source>
        <dbReference type="Proteomes" id="UP000821866"/>
    </source>
</evidence>
<reference evidence="2" key="1">
    <citation type="journal article" date="2020" name="Cell">
        <title>Large-Scale Comparative Analyses of Tick Genomes Elucidate Their Genetic Diversity and Vector Capacities.</title>
        <authorList>
            <consortium name="Tick Genome and Microbiome Consortium (TIGMIC)"/>
            <person name="Jia N."/>
            <person name="Wang J."/>
            <person name="Shi W."/>
            <person name="Du L."/>
            <person name="Sun Y."/>
            <person name="Zhan W."/>
            <person name="Jiang J.F."/>
            <person name="Wang Q."/>
            <person name="Zhang B."/>
            <person name="Ji P."/>
            <person name="Bell-Sakyi L."/>
            <person name="Cui X.M."/>
            <person name="Yuan T.T."/>
            <person name="Jiang B.G."/>
            <person name="Yang W.F."/>
            <person name="Lam T.T."/>
            <person name="Chang Q.C."/>
            <person name="Ding S.J."/>
            <person name="Wang X.J."/>
            <person name="Zhu J.G."/>
            <person name="Ruan X.D."/>
            <person name="Zhao L."/>
            <person name="Wei J.T."/>
            <person name="Ye R.Z."/>
            <person name="Que T.C."/>
            <person name="Du C.H."/>
            <person name="Zhou Y.H."/>
            <person name="Cheng J.X."/>
            <person name="Dai P.F."/>
            <person name="Guo W.B."/>
            <person name="Han X.H."/>
            <person name="Huang E.J."/>
            <person name="Li L.F."/>
            <person name="Wei W."/>
            <person name="Gao Y.C."/>
            <person name="Liu J.Z."/>
            <person name="Shao H.Z."/>
            <person name="Wang X."/>
            <person name="Wang C.C."/>
            <person name="Yang T.C."/>
            <person name="Huo Q.B."/>
            <person name="Li W."/>
            <person name="Chen H.Y."/>
            <person name="Chen S.E."/>
            <person name="Zhou L.G."/>
            <person name="Ni X.B."/>
            <person name="Tian J.H."/>
            <person name="Sheng Y."/>
            <person name="Liu T."/>
            <person name="Pan Y.S."/>
            <person name="Xia L.Y."/>
            <person name="Li J."/>
            <person name="Zhao F."/>
            <person name="Cao W.C."/>
        </authorList>
    </citation>
    <scope>NUCLEOTIDE SEQUENCE</scope>
    <source>
        <strain evidence="2">Rmic-2018</strain>
    </source>
</reference>
<evidence type="ECO:0000256" key="1">
    <source>
        <dbReference type="SAM" id="MobiDB-lite"/>
    </source>
</evidence>
<dbReference type="Proteomes" id="UP000821866">
    <property type="component" value="Unassembled WGS sequence"/>
</dbReference>
<comment type="caution">
    <text evidence="2">The sequence shown here is derived from an EMBL/GenBank/DDBJ whole genome shotgun (WGS) entry which is preliminary data.</text>
</comment>
<reference evidence="2" key="2">
    <citation type="submission" date="2021-09" db="EMBL/GenBank/DDBJ databases">
        <authorList>
            <person name="Jia N."/>
            <person name="Wang J."/>
            <person name="Shi W."/>
            <person name="Du L."/>
            <person name="Sun Y."/>
            <person name="Zhan W."/>
            <person name="Jiang J."/>
            <person name="Wang Q."/>
            <person name="Zhang B."/>
            <person name="Ji P."/>
            <person name="Sakyi L.B."/>
            <person name="Cui X."/>
            <person name="Yuan T."/>
            <person name="Jiang B."/>
            <person name="Yang W."/>
            <person name="Lam T.T.-Y."/>
            <person name="Chang Q."/>
            <person name="Ding S."/>
            <person name="Wang X."/>
            <person name="Zhu J."/>
            <person name="Ruan X."/>
            <person name="Zhao L."/>
            <person name="Wei J."/>
            <person name="Que T."/>
            <person name="Du C."/>
            <person name="Cheng J."/>
            <person name="Dai P."/>
            <person name="Han X."/>
            <person name="Huang E."/>
            <person name="Gao Y."/>
            <person name="Liu J."/>
            <person name="Shao H."/>
            <person name="Ye R."/>
            <person name="Li L."/>
            <person name="Wei W."/>
            <person name="Wang X."/>
            <person name="Wang C."/>
            <person name="Huo Q."/>
            <person name="Li W."/>
            <person name="Guo W."/>
            <person name="Chen H."/>
            <person name="Chen S."/>
            <person name="Zhou L."/>
            <person name="Zhou L."/>
            <person name="Ni X."/>
            <person name="Tian J."/>
            <person name="Zhou Y."/>
            <person name="Sheng Y."/>
            <person name="Liu T."/>
            <person name="Pan Y."/>
            <person name="Xia L."/>
            <person name="Li J."/>
            <person name="Zhao F."/>
            <person name="Cao W."/>
        </authorList>
    </citation>
    <scope>NUCLEOTIDE SEQUENCE</scope>
    <source>
        <strain evidence="2">Rmic-2018</strain>
        <tissue evidence="2">Larvae</tissue>
    </source>
</reference>
<dbReference type="AlphaFoldDB" id="A0A9J6DW48"/>
<dbReference type="VEuPathDB" id="VectorBase:LOC119176725"/>
<gene>
    <name evidence="2" type="ORF">HPB51_020577</name>
</gene>
<proteinExistence type="predicted"/>
<feature type="compositionally biased region" description="Basic residues" evidence="1">
    <location>
        <begin position="134"/>
        <end position="144"/>
    </location>
</feature>
<organism evidence="2 3">
    <name type="scientific">Rhipicephalus microplus</name>
    <name type="common">Cattle tick</name>
    <name type="synonym">Boophilus microplus</name>
    <dbReference type="NCBI Taxonomy" id="6941"/>
    <lineage>
        <taxon>Eukaryota</taxon>
        <taxon>Metazoa</taxon>
        <taxon>Ecdysozoa</taxon>
        <taxon>Arthropoda</taxon>
        <taxon>Chelicerata</taxon>
        <taxon>Arachnida</taxon>
        <taxon>Acari</taxon>
        <taxon>Parasitiformes</taxon>
        <taxon>Ixodida</taxon>
        <taxon>Ixodoidea</taxon>
        <taxon>Ixodidae</taxon>
        <taxon>Rhipicephalinae</taxon>
        <taxon>Rhipicephalus</taxon>
        <taxon>Boophilus</taxon>
    </lineage>
</organism>
<feature type="region of interest" description="Disordered" evidence="1">
    <location>
        <begin position="86"/>
        <end position="144"/>
    </location>
</feature>
<feature type="compositionally biased region" description="Polar residues" evidence="1">
    <location>
        <begin position="117"/>
        <end position="126"/>
    </location>
</feature>
<accession>A0A9J6DW48</accession>
<dbReference type="EMBL" id="JABSTU010000007">
    <property type="protein sequence ID" value="KAH8026467.1"/>
    <property type="molecule type" value="Genomic_DNA"/>
</dbReference>
<name>A0A9J6DW48_RHIMP</name>
<sequence>MIRVSLYQKQIDFSKEYGRLGHRSDVCPRPYIKLCPIFGLKNPINGHECTPWCRICGETHPTDDRMCKAKYKVPHIVKQRRWKARFRDFQERTPSPSDSNAGAVEGGRPSRSRFRTRSQQVMGRSTRSGSPSPVKRRSKSRSTS</sequence>
<evidence type="ECO:0000313" key="2">
    <source>
        <dbReference type="EMBL" id="KAH8026467.1"/>
    </source>
</evidence>
<protein>
    <submittedName>
        <fullName evidence="2">Uncharacterized protein</fullName>
    </submittedName>
</protein>
<keyword evidence="3" id="KW-1185">Reference proteome</keyword>